<reference evidence="4 5" key="1">
    <citation type="journal article" date="2012" name="Genome Biol.">
        <title>Genome and low-iron response of an oceanic diatom adapted to chronic iron limitation.</title>
        <authorList>
            <person name="Lommer M."/>
            <person name="Specht M."/>
            <person name="Roy A.S."/>
            <person name="Kraemer L."/>
            <person name="Andreson R."/>
            <person name="Gutowska M.A."/>
            <person name="Wolf J."/>
            <person name="Bergner S.V."/>
            <person name="Schilhabel M.B."/>
            <person name="Klostermeier U.C."/>
            <person name="Beiko R.G."/>
            <person name="Rosenstiel P."/>
            <person name="Hippler M."/>
            <person name="Laroche J."/>
        </authorList>
    </citation>
    <scope>NUCLEOTIDE SEQUENCE [LARGE SCALE GENOMIC DNA]</scope>
    <source>
        <strain evidence="4 5">CCMP1005</strain>
    </source>
</reference>
<dbReference type="InterPro" id="IPR055918">
    <property type="entry name" value="DUF7495"/>
</dbReference>
<protein>
    <recommendedName>
        <fullName evidence="3">DUF7495 domain-containing protein</fullName>
    </recommendedName>
</protein>
<accession>K0TNA1</accession>
<feature type="region of interest" description="Disordered" evidence="1">
    <location>
        <begin position="994"/>
        <end position="1013"/>
    </location>
</feature>
<gene>
    <name evidence="4" type="ORF">THAOC_01232</name>
</gene>
<evidence type="ECO:0000313" key="4">
    <source>
        <dbReference type="EMBL" id="EJK76971.1"/>
    </source>
</evidence>
<feature type="domain" description="DUF7495" evidence="3">
    <location>
        <begin position="328"/>
        <end position="428"/>
    </location>
</feature>
<dbReference type="OMA" id="WFDRSKG"/>
<keyword evidence="2" id="KW-1133">Transmembrane helix</keyword>
<keyword evidence="5" id="KW-1185">Reference proteome</keyword>
<dbReference type="EMBL" id="AGNL01001489">
    <property type="protein sequence ID" value="EJK76971.1"/>
    <property type="molecule type" value="Genomic_DNA"/>
</dbReference>
<proteinExistence type="predicted"/>
<feature type="region of interest" description="Disordered" evidence="1">
    <location>
        <begin position="271"/>
        <end position="302"/>
    </location>
</feature>
<feature type="region of interest" description="Disordered" evidence="1">
    <location>
        <begin position="850"/>
        <end position="881"/>
    </location>
</feature>
<evidence type="ECO:0000256" key="2">
    <source>
        <dbReference type="SAM" id="Phobius"/>
    </source>
</evidence>
<keyword evidence="2" id="KW-0812">Transmembrane</keyword>
<sequence>MIDVNEIKNDQKTTDKIDALASNSLLLSDELDHADPMPFVSDGVVSNLSALTHGYYSDGNDEDVDVDEPLEMDYGSQSSEDSVHGLIDDDGQLNSNVRVLSKRTDDLVDSFRNYITDMSHSDDPFLADVRKTGNASLFPGSVKDVEKGKANAANAYRPAEANITKASLLRDFSHDGSMAHLHSSSAWNGDANDHNEYSSHTRMAYRYTWLRNKRVQRSLALVVLTVMLISISVSISATRSSKKGGLPDWNKELGEVLNEENQEHEGLAPVAGGVGHTGNSGAIDSNGKVGGGQNSHQKPLTDPQDILDEVVGTESEAYVHVQMKYSPTWFGRVDGWNGETYDEGLIFCARQNLMVPCPFEAACPGPNGMPFGGYKDDEDEAYVPIIDNANFWVDVSANGNPCEVVGNPDWGLGGGGNEMGTRHVLCCQSASSEPNLLADDKQQTPDLSPDTITIAEQISQQENEQKYNVNADLIAKEYEEADTWKPTWFDRSSGWDGRTYSEAVAFCQLKGALYVLCPYEVLCPSGPHSLPYGGTVDEPGDSWAPVSDSTNDWVQIGSEASMCLSYANVNLQPPKIPIPEEQSLGDELIKDEYETLHPLWFDRSNGYEGETFSDAQGMCKSMNLDLCPLDVVCPQGEAQEPYGGTVDVPGGAWTPILSPNKDWVSLSSDQPCQTYADSHSGESPTWAVSGGNFESTGNVICCDPIDSWQSPDDFSKDDVPDSSSWAEINAFNTFQPQWFSRNDGWSGTSYEQAIKFCDDAGGMSLCKYEAYCPTGPDQPPLGGVRDENMGSFAPISDTDGEWIFISTINSCHNYMDVYGEEPEWSSGGKEELTRHVMCCIHSNEDIEVGPLMGPPNLDSEEAPQNELTAEENEPDDSLNPKWFGRDDGYEGKTYSSALALCHSMGRDLCPIYAVCPKGVGKWPIVGYKEEDAAQGSWLAVLGSYNNWVSLSSEPCRTYMSMNLSEPSWGTDGSNWDGTGNVACCDSIKNGDSAQGEGAADAVPSMTKPASEPALNPQAYSTIESVFEPLWVEMDVMGLSWVTYDHADSLCKSKNSGDGTMLTLCPYDAYCPMGPNNPPFQGRKDDSSTWSPYLSGNNDFVSVGQEDTCVKWTSRMPGTPNLSDQSLPGSTFFSKYILCCNHVMGISDQIDGQAQVQASPPPSPKPTSEIVPDEVGQIYAQVGAGFHSACKYFSLTLLRVRTSSQAAQTYKPVFYNRESGYTGVSFQNALDFCDSKINNEGNQMTLCNFVSLCPLGTDSLPIGGVKTDPGGAWVPTIEKEWISVSSDTKCTPYSFLHPDKPYLGQGGGDIPQITRSLPAPAPSINVPVVASSPVGKTLPPAFQMSAEEVDDRYQPIWNPDSTMSSDLTAEPEETAKPSISDLARKEIKERFNPSLHSRSDGWDGKTYMDALAFCADETSKLPCP</sequence>
<evidence type="ECO:0000256" key="1">
    <source>
        <dbReference type="SAM" id="MobiDB-lite"/>
    </source>
</evidence>
<feature type="domain" description="DUF7495" evidence="3">
    <location>
        <begin position="1037"/>
        <end position="1140"/>
    </location>
</feature>
<feature type="region of interest" description="Disordered" evidence="1">
    <location>
        <begin position="1358"/>
        <end position="1377"/>
    </location>
</feature>
<keyword evidence="2" id="KW-0472">Membrane</keyword>
<feature type="domain" description="DUF7495" evidence="3">
    <location>
        <begin position="737"/>
        <end position="840"/>
    </location>
</feature>
<organism evidence="4 5">
    <name type="scientific">Thalassiosira oceanica</name>
    <name type="common">Marine diatom</name>
    <dbReference type="NCBI Taxonomy" id="159749"/>
    <lineage>
        <taxon>Eukaryota</taxon>
        <taxon>Sar</taxon>
        <taxon>Stramenopiles</taxon>
        <taxon>Ochrophyta</taxon>
        <taxon>Bacillariophyta</taxon>
        <taxon>Coscinodiscophyceae</taxon>
        <taxon>Thalassiosirophycidae</taxon>
        <taxon>Thalassiosirales</taxon>
        <taxon>Thalassiosiraceae</taxon>
        <taxon>Thalassiosira</taxon>
    </lineage>
</organism>
<dbReference type="Proteomes" id="UP000266841">
    <property type="component" value="Unassembled WGS sequence"/>
</dbReference>
<feature type="domain" description="DUF7495" evidence="3">
    <location>
        <begin position="600"/>
        <end position="703"/>
    </location>
</feature>
<dbReference type="Pfam" id="PF24325">
    <property type="entry name" value="DUF7495"/>
    <property type="match status" value="7"/>
</dbReference>
<feature type="domain" description="DUF7495" evidence="3">
    <location>
        <begin position="1213"/>
        <end position="1312"/>
    </location>
</feature>
<dbReference type="OrthoDB" id="10682975at2759"/>
<feature type="domain" description="DUF7495" evidence="3">
    <location>
        <begin position="881"/>
        <end position="985"/>
    </location>
</feature>
<feature type="compositionally biased region" description="Acidic residues" evidence="1">
    <location>
        <begin position="858"/>
        <end position="876"/>
    </location>
</feature>
<feature type="domain" description="DUF7495" evidence="3">
    <location>
        <begin position="487"/>
        <end position="582"/>
    </location>
</feature>
<name>K0TNA1_THAOC</name>
<evidence type="ECO:0000259" key="3">
    <source>
        <dbReference type="Pfam" id="PF24325"/>
    </source>
</evidence>
<dbReference type="eggNOG" id="ENOG502SGDC">
    <property type="taxonomic scope" value="Eukaryota"/>
</dbReference>
<feature type="transmembrane region" description="Helical" evidence="2">
    <location>
        <begin position="219"/>
        <end position="237"/>
    </location>
</feature>
<evidence type="ECO:0000313" key="5">
    <source>
        <dbReference type="Proteomes" id="UP000266841"/>
    </source>
</evidence>
<comment type="caution">
    <text evidence="4">The sequence shown here is derived from an EMBL/GenBank/DDBJ whole genome shotgun (WGS) entry which is preliminary data.</text>
</comment>
<feature type="non-terminal residue" evidence="4">
    <location>
        <position position="1423"/>
    </location>
</feature>